<dbReference type="EC" id="2.3.1.199" evidence="10"/>
<keyword evidence="4 10" id="KW-0812">Transmembrane</keyword>
<feature type="transmembrane region" description="Helical" evidence="10">
    <location>
        <begin position="31"/>
        <end position="50"/>
    </location>
</feature>
<evidence type="ECO:0000313" key="12">
    <source>
        <dbReference type="Proteomes" id="UP001142055"/>
    </source>
</evidence>
<dbReference type="PANTHER" id="PTHR11157:SF69">
    <property type="entry name" value="ELONGATION OF VERY LONG CHAIN FATTY ACIDS PROTEIN 7"/>
    <property type="match status" value="1"/>
</dbReference>
<keyword evidence="5 10" id="KW-0276">Fatty acid metabolism</keyword>
<dbReference type="GO" id="GO:0030148">
    <property type="term" value="P:sphingolipid biosynthetic process"/>
    <property type="evidence" value="ECO:0007669"/>
    <property type="project" value="TreeGrafter"/>
</dbReference>
<dbReference type="GO" id="GO:0019367">
    <property type="term" value="P:fatty acid elongation, saturated fatty acid"/>
    <property type="evidence" value="ECO:0007669"/>
    <property type="project" value="TreeGrafter"/>
</dbReference>
<comment type="similarity">
    <text evidence="10">Belongs to the ELO family.</text>
</comment>
<comment type="catalytic activity">
    <reaction evidence="10">
        <text>a very-long-chain acyl-CoA + malonyl-CoA + H(+) = a very-long-chain 3-oxoacyl-CoA + CO2 + CoA</text>
        <dbReference type="Rhea" id="RHEA:32727"/>
        <dbReference type="ChEBI" id="CHEBI:15378"/>
        <dbReference type="ChEBI" id="CHEBI:16526"/>
        <dbReference type="ChEBI" id="CHEBI:57287"/>
        <dbReference type="ChEBI" id="CHEBI:57384"/>
        <dbReference type="ChEBI" id="CHEBI:90725"/>
        <dbReference type="ChEBI" id="CHEBI:90736"/>
        <dbReference type="EC" id="2.3.1.199"/>
    </reaction>
</comment>
<keyword evidence="8 10" id="KW-0472">Membrane</keyword>
<dbReference type="EMBL" id="JAPWDV010000001">
    <property type="protein sequence ID" value="KAJ6225776.1"/>
    <property type="molecule type" value="Genomic_DNA"/>
</dbReference>
<dbReference type="GO" id="GO:0034625">
    <property type="term" value="P:fatty acid elongation, monounsaturated fatty acid"/>
    <property type="evidence" value="ECO:0007669"/>
    <property type="project" value="TreeGrafter"/>
</dbReference>
<dbReference type="GO" id="GO:0042761">
    <property type="term" value="P:very long-chain fatty acid biosynthetic process"/>
    <property type="evidence" value="ECO:0007669"/>
    <property type="project" value="TreeGrafter"/>
</dbReference>
<feature type="transmembrane region" description="Helical" evidence="10">
    <location>
        <begin position="173"/>
        <end position="195"/>
    </location>
</feature>
<dbReference type="GO" id="GO:0034626">
    <property type="term" value="P:fatty acid elongation, polyunsaturated fatty acid"/>
    <property type="evidence" value="ECO:0007669"/>
    <property type="project" value="TreeGrafter"/>
</dbReference>
<feature type="transmembrane region" description="Helical" evidence="10">
    <location>
        <begin position="236"/>
        <end position="256"/>
    </location>
</feature>
<dbReference type="OrthoDB" id="434092at2759"/>
<feature type="transmembrane region" description="Helical" evidence="10">
    <location>
        <begin position="62"/>
        <end position="83"/>
    </location>
</feature>
<keyword evidence="7 10" id="KW-0443">Lipid metabolism</keyword>
<organism evidence="11 12">
    <name type="scientific">Blomia tropicalis</name>
    <name type="common">Mite</name>
    <dbReference type="NCBI Taxonomy" id="40697"/>
    <lineage>
        <taxon>Eukaryota</taxon>
        <taxon>Metazoa</taxon>
        <taxon>Ecdysozoa</taxon>
        <taxon>Arthropoda</taxon>
        <taxon>Chelicerata</taxon>
        <taxon>Arachnida</taxon>
        <taxon>Acari</taxon>
        <taxon>Acariformes</taxon>
        <taxon>Sarcoptiformes</taxon>
        <taxon>Astigmata</taxon>
        <taxon>Glycyphagoidea</taxon>
        <taxon>Echimyopodidae</taxon>
        <taxon>Blomia</taxon>
    </lineage>
</organism>
<evidence type="ECO:0000256" key="7">
    <source>
        <dbReference type="ARBA" id="ARBA00023098"/>
    </source>
</evidence>
<accession>A0A9Q0RTT2</accession>
<evidence type="ECO:0000256" key="3">
    <source>
        <dbReference type="ARBA" id="ARBA00022679"/>
    </source>
</evidence>
<evidence type="ECO:0000256" key="2">
    <source>
        <dbReference type="ARBA" id="ARBA00022516"/>
    </source>
</evidence>
<evidence type="ECO:0000256" key="5">
    <source>
        <dbReference type="ARBA" id="ARBA00022832"/>
    </source>
</evidence>
<protein>
    <recommendedName>
        <fullName evidence="10">Elongation of very long chain fatty acids protein</fullName>
        <ecNumber evidence="10">2.3.1.199</ecNumber>
    </recommendedName>
    <alternativeName>
        <fullName evidence="10">Very-long-chain 3-oxoacyl-CoA synthase</fullName>
    </alternativeName>
</protein>
<reference evidence="11" key="1">
    <citation type="submission" date="2022-12" db="EMBL/GenBank/DDBJ databases">
        <title>Genome assemblies of Blomia tropicalis.</title>
        <authorList>
            <person name="Cui Y."/>
        </authorList>
    </citation>
    <scope>NUCLEOTIDE SEQUENCE</scope>
    <source>
        <tissue evidence="11">Adult mites</tissue>
    </source>
</reference>
<evidence type="ECO:0000256" key="9">
    <source>
        <dbReference type="ARBA" id="ARBA00023160"/>
    </source>
</evidence>
<keyword evidence="2 10" id="KW-0444">Lipid biosynthesis</keyword>
<dbReference type="InterPro" id="IPR002076">
    <property type="entry name" value="ELO_fam"/>
</dbReference>
<keyword evidence="3 10" id="KW-0808">Transferase</keyword>
<comment type="caution">
    <text evidence="11">The sequence shown here is derived from an EMBL/GenBank/DDBJ whole genome shotgun (WGS) entry which is preliminary data.</text>
</comment>
<evidence type="ECO:0000256" key="6">
    <source>
        <dbReference type="ARBA" id="ARBA00022989"/>
    </source>
</evidence>
<evidence type="ECO:0000256" key="4">
    <source>
        <dbReference type="ARBA" id="ARBA00022692"/>
    </source>
</evidence>
<sequence>MAELFGPIGRMYDWLMSMGDPRVADWPLMSSPFPIVSIIAFYIYTVTVLGPKFMKNRQPYPIEPIIIVYNIIMVIASAAFFYYGGQLTYFPPGGKFSLVCEPIDYSTKPESMRLPKLSWWLLLLKMTEFSDTIFFVLRKKFTHISMLHVMHHSMVAWGFWTGLKFGAGGHNAFFPLINLFIHTIMYSYYCLAALGPSVRKYLWWKKYLTILQMVQFGIALVHACIPLFVDCGFPKFFIYVLVGHAVFFFGMFLNFYRRSYKVDNNDENNNNGQIVHKNKSNQRFTKKYIGNGNNLVHRHVSNKKKNISQIHDLKTSRTANFVNGSMSR</sequence>
<evidence type="ECO:0000256" key="10">
    <source>
        <dbReference type="RuleBase" id="RU361115"/>
    </source>
</evidence>
<evidence type="ECO:0000256" key="8">
    <source>
        <dbReference type="ARBA" id="ARBA00023136"/>
    </source>
</evidence>
<comment type="subcellular location">
    <subcellularLocation>
        <location evidence="1">Membrane</location>
        <topology evidence="1">Multi-pass membrane protein</topology>
    </subcellularLocation>
</comment>
<feature type="transmembrane region" description="Helical" evidence="10">
    <location>
        <begin position="149"/>
        <end position="167"/>
    </location>
</feature>
<dbReference type="GO" id="GO:0009922">
    <property type="term" value="F:fatty acid elongase activity"/>
    <property type="evidence" value="ECO:0007669"/>
    <property type="project" value="UniProtKB-EC"/>
</dbReference>
<dbReference type="Pfam" id="PF01151">
    <property type="entry name" value="ELO"/>
    <property type="match status" value="1"/>
</dbReference>
<evidence type="ECO:0000313" key="11">
    <source>
        <dbReference type="EMBL" id="KAJ6225776.1"/>
    </source>
</evidence>
<gene>
    <name evidence="11" type="ORF">RDWZM_004321</name>
</gene>
<feature type="transmembrane region" description="Helical" evidence="10">
    <location>
        <begin position="117"/>
        <end position="137"/>
    </location>
</feature>
<feature type="transmembrane region" description="Helical" evidence="10">
    <location>
        <begin position="207"/>
        <end position="229"/>
    </location>
</feature>
<proteinExistence type="inferred from homology"/>
<dbReference type="GO" id="GO:0005789">
    <property type="term" value="C:endoplasmic reticulum membrane"/>
    <property type="evidence" value="ECO:0007669"/>
    <property type="project" value="TreeGrafter"/>
</dbReference>
<keyword evidence="6 10" id="KW-1133">Transmembrane helix</keyword>
<keyword evidence="9 10" id="KW-0275">Fatty acid biosynthesis</keyword>
<dbReference type="PANTHER" id="PTHR11157">
    <property type="entry name" value="FATTY ACID ACYL TRANSFERASE-RELATED"/>
    <property type="match status" value="1"/>
</dbReference>
<keyword evidence="12" id="KW-1185">Reference proteome</keyword>
<name>A0A9Q0RTT2_BLOTA</name>
<dbReference type="AlphaFoldDB" id="A0A9Q0RTT2"/>
<evidence type="ECO:0000256" key="1">
    <source>
        <dbReference type="ARBA" id="ARBA00004141"/>
    </source>
</evidence>
<dbReference type="Proteomes" id="UP001142055">
    <property type="component" value="Chromosome 1"/>
</dbReference>
<dbReference type="OMA" id="ICERVDY"/>